<dbReference type="PANTHER" id="PTHR24369:SF212">
    <property type="entry name" value="LEUCINE-RICH REPEAT-CONTAINING PROTEIN 4B-LIKE"/>
    <property type="match status" value="1"/>
</dbReference>
<sequence length="543" mass="58106">MGGSNSIESFPDDTFWHLPKLASLGLLGLPLVSISDAVLSPLQSLKSIALSGSSLRSVPALPVSLESLTIQNNSQMLREIRLGDFTTLPRSGTGNHLPLPNLVTLNLQNSGLQRIHPFAFATLPALRDLDLSSNDFQSISSVDPDAFGNLTTLLTLKIDRVTTWSPRVFRHLPCLQTVTLGTWFTCNCDVLDLGKWINQTVVNFEPSPPTCRSPSRLRGRYLETLREEDVGGTCPTTTVPPATEPAVQICPTTSPSPTMAPPSQGSSSVATPKSPVSASTIVGQTGPCVGPSGVTVQNVKDSRAEVKWAHGGSPDLTGFAIQYKPIGENSWSTTQQVHLTSRSYRIWDLLPNTPYIACVIVFCNDVKLMEPEVSHCQHFTTGKAAPVSQTAAGGLPQAAVVGLAVGVPLSLIILGLVGVIFLKMKGRSSPSHVDGRAADQPHQQDGPADSAEAHRDATVDPPYNKINDDRRPSQENPYMNPEPLTGRGASSITSCYLELPGVNNTQESIAMTDNVYNKVNDTGSEQEPSASQDEDNVYISIVG</sequence>
<dbReference type="SMART" id="SM00082">
    <property type="entry name" value="LRRCT"/>
    <property type="match status" value="1"/>
</dbReference>
<feature type="transmembrane region" description="Helical" evidence="6">
    <location>
        <begin position="398"/>
        <end position="422"/>
    </location>
</feature>
<dbReference type="GeneID" id="118413930"/>
<accession>A0A9J7MMM1</accession>
<dbReference type="CDD" id="cd00063">
    <property type="entry name" value="FN3"/>
    <property type="match status" value="1"/>
</dbReference>
<dbReference type="GO" id="GO:0098632">
    <property type="term" value="F:cell-cell adhesion mediator activity"/>
    <property type="evidence" value="ECO:0000318"/>
    <property type="project" value="GO_Central"/>
</dbReference>
<dbReference type="InterPro" id="IPR001611">
    <property type="entry name" value="Leu-rich_rpt"/>
</dbReference>
<dbReference type="RefSeq" id="XP_035673487.1">
    <property type="nucleotide sequence ID" value="XM_035817594.1"/>
</dbReference>
<keyword evidence="4" id="KW-1015">Disulfide bond</keyword>
<dbReference type="InterPro" id="IPR050541">
    <property type="entry name" value="LRR_TM_domain-containing"/>
</dbReference>
<evidence type="ECO:0000256" key="5">
    <source>
        <dbReference type="SAM" id="MobiDB-lite"/>
    </source>
</evidence>
<dbReference type="Gene3D" id="3.80.10.10">
    <property type="entry name" value="Ribonuclease Inhibitor"/>
    <property type="match status" value="1"/>
</dbReference>
<dbReference type="AlphaFoldDB" id="A0A9J7MMM1"/>
<feature type="region of interest" description="Disordered" evidence="5">
    <location>
        <begin position="513"/>
        <end position="536"/>
    </location>
</feature>
<dbReference type="SUPFAM" id="SSF49265">
    <property type="entry name" value="Fibronectin type III"/>
    <property type="match status" value="1"/>
</dbReference>
<dbReference type="InterPro" id="IPR013783">
    <property type="entry name" value="Ig-like_fold"/>
</dbReference>
<dbReference type="GO" id="GO:0098978">
    <property type="term" value="C:glutamatergic synapse"/>
    <property type="evidence" value="ECO:0000318"/>
    <property type="project" value="GO_Central"/>
</dbReference>
<keyword evidence="8" id="KW-1185">Reference proteome</keyword>
<dbReference type="InterPro" id="IPR032675">
    <property type="entry name" value="LRR_dom_sf"/>
</dbReference>
<dbReference type="PANTHER" id="PTHR24369">
    <property type="entry name" value="ANTIGEN BSP, PUTATIVE-RELATED"/>
    <property type="match status" value="1"/>
</dbReference>
<evidence type="ECO:0000259" key="7">
    <source>
        <dbReference type="PROSITE" id="PS50853"/>
    </source>
</evidence>
<feature type="compositionally biased region" description="Polar residues" evidence="5">
    <location>
        <begin position="264"/>
        <end position="276"/>
    </location>
</feature>
<keyword evidence="3" id="KW-0677">Repeat</keyword>
<dbReference type="GO" id="GO:0098839">
    <property type="term" value="C:postsynaptic density membrane"/>
    <property type="evidence" value="ECO:0000318"/>
    <property type="project" value="GO_Central"/>
</dbReference>
<gene>
    <name evidence="9" type="primary">LOC118413930</name>
</gene>
<evidence type="ECO:0000256" key="3">
    <source>
        <dbReference type="ARBA" id="ARBA00022737"/>
    </source>
</evidence>
<dbReference type="SMART" id="SM00369">
    <property type="entry name" value="LRR_TYP"/>
    <property type="match status" value="3"/>
</dbReference>
<evidence type="ECO:0000256" key="6">
    <source>
        <dbReference type="SAM" id="Phobius"/>
    </source>
</evidence>
<dbReference type="SUPFAM" id="SSF52058">
    <property type="entry name" value="L domain-like"/>
    <property type="match status" value="1"/>
</dbReference>
<organism evidence="8 9">
    <name type="scientific">Branchiostoma floridae</name>
    <name type="common">Florida lancelet</name>
    <name type="synonym">Amphioxus</name>
    <dbReference type="NCBI Taxonomy" id="7739"/>
    <lineage>
        <taxon>Eukaryota</taxon>
        <taxon>Metazoa</taxon>
        <taxon>Chordata</taxon>
        <taxon>Cephalochordata</taxon>
        <taxon>Leptocardii</taxon>
        <taxon>Amphioxiformes</taxon>
        <taxon>Branchiostomatidae</taxon>
        <taxon>Branchiostoma</taxon>
    </lineage>
</organism>
<dbReference type="Proteomes" id="UP000001554">
    <property type="component" value="Chromosome 4"/>
</dbReference>
<feature type="region of interest" description="Disordered" evidence="5">
    <location>
        <begin position="253"/>
        <end position="276"/>
    </location>
</feature>
<evidence type="ECO:0000256" key="2">
    <source>
        <dbReference type="ARBA" id="ARBA00022729"/>
    </source>
</evidence>
<dbReference type="Gene3D" id="2.60.40.10">
    <property type="entry name" value="Immunoglobulins"/>
    <property type="match status" value="1"/>
</dbReference>
<dbReference type="InterPro" id="IPR000483">
    <property type="entry name" value="Cys-rich_flank_reg_C"/>
</dbReference>
<keyword evidence="6" id="KW-0472">Membrane</keyword>
<dbReference type="Pfam" id="PF13855">
    <property type="entry name" value="LRR_8"/>
    <property type="match status" value="1"/>
</dbReference>
<dbReference type="InterPro" id="IPR003961">
    <property type="entry name" value="FN3_dom"/>
</dbReference>
<dbReference type="Pfam" id="PF00041">
    <property type="entry name" value="fn3"/>
    <property type="match status" value="1"/>
</dbReference>
<keyword evidence="6" id="KW-0812">Transmembrane</keyword>
<keyword evidence="1" id="KW-0433">Leucine-rich repeat</keyword>
<protein>
    <submittedName>
        <fullName evidence="9">Uncharacterized protein LOC118413930</fullName>
    </submittedName>
</protein>
<reference evidence="9" key="2">
    <citation type="submission" date="2025-08" db="UniProtKB">
        <authorList>
            <consortium name="RefSeq"/>
        </authorList>
    </citation>
    <scope>IDENTIFICATION</scope>
    <source>
        <strain evidence="9">S238N-H82</strain>
        <tissue evidence="9">Testes</tissue>
    </source>
</reference>
<feature type="region of interest" description="Disordered" evidence="5">
    <location>
        <begin position="430"/>
        <end position="489"/>
    </location>
</feature>
<dbReference type="InterPro" id="IPR003591">
    <property type="entry name" value="Leu-rich_rpt_typical-subtyp"/>
</dbReference>
<dbReference type="OrthoDB" id="8861968at2759"/>
<feature type="domain" description="Fibronectin type-III" evidence="7">
    <location>
        <begin position="290"/>
        <end position="384"/>
    </location>
</feature>
<dbReference type="GO" id="GO:0005886">
    <property type="term" value="C:plasma membrane"/>
    <property type="evidence" value="ECO:0000318"/>
    <property type="project" value="GO_Central"/>
</dbReference>
<dbReference type="KEGG" id="bfo:118413930"/>
<name>A0A9J7MMM1_BRAFL</name>
<proteinExistence type="predicted"/>
<keyword evidence="2" id="KW-0732">Signal</keyword>
<evidence type="ECO:0000256" key="1">
    <source>
        <dbReference type="ARBA" id="ARBA00022614"/>
    </source>
</evidence>
<reference evidence="8" key="1">
    <citation type="journal article" date="2020" name="Nat. Ecol. Evol.">
        <title>Deeply conserved synteny resolves early events in vertebrate evolution.</title>
        <authorList>
            <person name="Simakov O."/>
            <person name="Marletaz F."/>
            <person name="Yue J.X."/>
            <person name="O'Connell B."/>
            <person name="Jenkins J."/>
            <person name="Brandt A."/>
            <person name="Calef R."/>
            <person name="Tung C.H."/>
            <person name="Huang T.K."/>
            <person name="Schmutz J."/>
            <person name="Satoh N."/>
            <person name="Yu J.K."/>
            <person name="Putnam N.H."/>
            <person name="Green R.E."/>
            <person name="Rokhsar D.S."/>
        </authorList>
    </citation>
    <scope>NUCLEOTIDE SEQUENCE [LARGE SCALE GENOMIC DNA]</scope>
    <source>
        <strain evidence="8">S238N-H82</strain>
    </source>
</reference>
<feature type="compositionally biased region" description="Polar residues" evidence="5">
    <location>
        <begin position="513"/>
        <end position="531"/>
    </location>
</feature>
<evidence type="ECO:0000313" key="8">
    <source>
        <dbReference type="Proteomes" id="UP000001554"/>
    </source>
</evidence>
<dbReference type="GO" id="GO:0099560">
    <property type="term" value="P:synaptic membrane adhesion"/>
    <property type="evidence" value="ECO:0000318"/>
    <property type="project" value="GO_Central"/>
</dbReference>
<dbReference type="InterPro" id="IPR036116">
    <property type="entry name" value="FN3_sf"/>
</dbReference>
<evidence type="ECO:0000256" key="4">
    <source>
        <dbReference type="ARBA" id="ARBA00023157"/>
    </source>
</evidence>
<keyword evidence="6" id="KW-1133">Transmembrane helix</keyword>
<feature type="compositionally biased region" description="Low complexity" evidence="5">
    <location>
        <begin position="253"/>
        <end position="263"/>
    </location>
</feature>
<dbReference type="PROSITE" id="PS50853">
    <property type="entry name" value="FN3"/>
    <property type="match status" value="1"/>
</dbReference>
<evidence type="ECO:0000313" key="9">
    <source>
        <dbReference type="RefSeq" id="XP_035673487.1"/>
    </source>
</evidence>